<dbReference type="Pfam" id="PF12579">
    <property type="entry name" value="DUF3755"/>
    <property type="match status" value="1"/>
</dbReference>
<evidence type="ECO:0000313" key="1">
    <source>
        <dbReference type="EMBL" id="KAK7407772.1"/>
    </source>
</evidence>
<reference evidence="1 2" key="1">
    <citation type="submission" date="2024-01" db="EMBL/GenBank/DDBJ databases">
        <title>The genomes of 5 underutilized Papilionoideae crops provide insights into root nodulation and disease resistanc.</title>
        <authorList>
            <person name="Jiang F."/>
        </authorList>
    </citation>
    <scope>NUCLEOTIDE SEQUENCE [LARGE SCALE GENOMIC DNA]</scope>
    <source>
        <strain evidence="1">DUOXIRENSHENG_FW03</strain>
        <tissue evidence="1">Leaves</tissue>
    </source>
</reference>
<dbReference type="AlphaFoldDB" id="A0AAN9T8Q7"/>
<gene>
    <name evidence="1" type="ORF">VNO78_09842</name>
</gene>
<name>A0AAN9T8Q7_PSOTE</name>
<dbReference type="PANTHER" id="PTHR14000:SF47">
    <property type="entry name" value="TRANSCRIPTION FACTOR SUPERFAMILY PROTEIN, PUTATIVE-RELATED"/>
    <property type="match status" value="1"/>
</dbReference>
<proteinExistence type="predicted"/>
<accession>A0AAN9T8Q7</accession>
<evidence type="ECO:0000313" key="2">
    <source>
        <dbReference type="Proteomes" id="UP001386955"/>
    </source>
</evidence>
<dbReference type="EMBL" id="JAYMYS010000002">
    <property type="protein sequence ID" value="KAK7407772.1"/>
    <property type="molecule type" value="Genomic_DNA"/>
</dbReference>
<dbReference type="PANTHER" id="PTHR14000">
    <property type="entry name" value="FINGER CCCH DOMAIN PROTEIN, PUTATIVE (DUF3755)-RELATED"/>
    <property type="match status" value="1"/>
</dbReference>
<organism evidence="1 2">
    <name type="scientific">Psophocarpus tetragonolobus</name>
    <name type="common">Winged bean</name>
    <name type="synonym">Dolichos tetragonolobus</name>
    <dbReference type="NCBI Taxonomy" id="3891"/>
    <lineage>
        <taxon>Eukaryota</taxon>
        <taxon>Viridiplantae</taxon>
        <taxon>Streptophyta</taxon>
        <taxon>Embryophyta</taxon>
        <taxon>Tracheophyta</taxon>
        <taxon>Spermatophyta</taxon>
        <taxon>Magnoliopsida</taxon>
        <taxon>eudicotyledons</taxon>
        <taxon>Gunneridae</taxon>
        <taxon>Pentapetalae</taxon>
        <taxon>rosids</taxon>
        <taxon>fabids</taxon>
        <taxon>Fabales</taxon>
        <taxon>Fabaceae</taxon>
        <taxon>Papilionoideae</taxon>
        <taxon>50 kb inversion clade</taxon>
        <taxon>NPAAA clade</taxon>
        <taxon>indigoferoid/millettioid clade</taxon>
        <taxon>Phaseoleae</taxon>
        <taxon>Psophocarpus</taxon>
    </lineage>
</organism>
<dbReference type="InterPro" id="IPR022228">
    <property type="entry name" value="DUF3755"/>
</dbReference>
<sequence>MATGSNTGYHLEDMSYAFNWHGVSFQSGDVSSLPEMVPMGNYFGLNSNASGNSGITNNVCDPVISQPGNASGSSLLLDSVPELRQEERLAVEWSVDEQCKLEEGLVKYADEPSFMKYIKIAATLHDKTVRDVALRCTWITRKRRKPEEPIVNMVSNRKDKLVKSFSRQYLQSTTTPSMPTYSLISNHMGKNQGLLCQVGISGSMRQLLEQNAQAFSQISANLSALKFQDNINLFCQTRHNINTILDEMRKMPGIMSQMPPFPISLDEDLASSVFLNKIEVSYWQITDLISKVANSKCTSLEMWAFFNMEILAASFWMLHAI</sequence>
<protein>
    <submittedName>
        <fullName evidence="1">Uncharacterized protein</fullName>
    </submittedName>
</protein>
<keyword evidence="2" id="KW-1185">Reference proteome</keyword>
<comment type="caution">
    <text evidence="1">The sequence shown here is derived from an EMBL/GenBank/DDBJ whole genome shotgun (WGS) entry which is preliminary data.</text>
</comment>
<dbReference type="Proteomes" id="UP001386955">
    <property type="component" value="Unassembled WGS sequence"/>
</dbReference>